<organism evidence="1 2">
    <name type="scientific">Celeribacter baekdonensis</name>
    <dbReference type="NCBI Taxonomy" id="875171"/>
    <lineage>
        <taxon>Bacteria</taxon>
        <taxon>Pseudomonadati</taxon>
        <taxon>Pseudomonadota</taxon>
        <taxon>Alphaproteobacteria</taxon>
        <taxon>Rhodobacterales</taxon>
        <taxon>Roseobacteraceae</taxon>
        <taxon>Celeribacter</taxon>
    </lineage>
</organism>
<reference evidence="1 2" key="1">
    <citation type="submission" date="2016-10" db="EMBL/GenBank/DDBJ databases">
        <authorList>
            <person name="de Groot N.N."/>
        </authorList>
    </citation>
    <scope>NUCLEOTIDE SEQUENCE [LARGE SCALE GENOMIC DNA]</scope>
    <source>
        <strain evidence="1 2">DSM 27375</strain>
    </source>
</reference>
<protein>
    <submittedName>
        <fullName evidence="1">Uncharacterized protein</fullName>
    </submittedName>
</protein>
<accession>A0A1G7KZ65</accession>
<dbReference type="EMBL" id="FNBL01000004">
    <property type="protein sequence ID" value="SDF42557.1"/>
    <property type="molecule type" value="Genomic_DNA"/>
</dbReference>
<dbReference type="OrthoDB" id="7847197at2"/>
<evidence type="ECO:0000313" key="1">
    <source>
        <dbReference type="EMBL" id="SDF42557.1"/>
    </source>
</evidence>
<name>A0A1G7KZ65_9RHOB</name>
<evidence type="ECO:0000313" key="2">
    <source>
        <dbReference type="Proteomes" id="UP000182284"/>
    </source>
</evidence>
<proteinExistence type="predicted"/>
<gene>
    <name evidence="1" type="ORF">SAMN04488117_104104</name>
</gene>
<dbReference type="Proteomes" id="UP000182284">
    <property type="component" value="Unassembled WGS sequence"/>
</dbReference>
<dbReference type="AlphaFoldDB" id="A0A1G7KZ65"/>
<dbReference type="RefSeq" id="WP_074643852.1">
    <property type="nucleotide sequence ID" value="NZ_FNBL01000004.1"/>
</dbReference>
<sequence length="807" mass="88219">MIRVFTVILAIFFFPLTLRAESVALLSGEHADFSRIVLQFPTVADWEFGRKGDDYEFRVSEQGIEFDAKAVFDKIPRTRITAISTEPSSFVIRVSGAVHADAFELREGRIVIDIKDGAPSSESKFERPISAVETNQVIENDSDFPSPPGAETNETLQTLMPSLAEVNVAESLLISGDGRDDLGGVQEDAVGQEIGQDSLEFPIVFGNDQAGDNHFEPPPLSTMGASEKDSAKRNQRVDELQLQLLEQVGRAVSQGLLDADVTPTETIVEEVQSHSLNEEEKTQKTTPEVEVEFPKADRSHIRIQSSIDREQLRLAESERRDEHGNTCLENTLVAIEDWGDPLDQGLQLPIFRAGAIGEFDNPDPEGVKRLARYYLFLTFGVEAKSVLTNFGVTVEGHDVLWAIADIMDHGYASNAGRLDQQFRCDGEVAFWAVMSKEHLNAWDDYNKDSILATFSALPLHIRRHLGPVLSERFLEINDETSAKYIQNAIARAEGEHGDAFALLDAELQLANGGTVQAISSFEDIVGQDGPMAAEALVRLIETKAMSGETIDRKFAENAEAMAVEYRGSAEGHALQNAAILARIHSGDADIALRRALDRERETGTDEEAIDSLMSAALEQLTSSKNDMVFSKVVIGNLTKISSAALSDSARLKTAQRLVGMGFFDSTLEMMTLYSGESEDEAKLILAKAFLGVGEFDAALRYATQLSGEEARHVAAKAHFYMNAPEKSIQTLEGFGDSSDKDTFAIVAEDWNSLEGSQNPDMARFAESVLATPQISESNAAGAPSLSSVQDILSSSRNKRSALEAVLD</sequence>